<comment type="similarity">
    <text evidence="2">Belongs to the class I-like SAM-binding methyltransferase superfamily. TRM5/TYW2 family.</text>
</comment>
<dbReference type="GO" id="GO:0102522">
    <property type="term" value="F:tRNA 4-demethylwyosine alpha-amino-alpha-carboxypropyltransferase activity"/>
    <property type="evidence" value="ECO:0007669"/>
    <property type="project" value="UniProtKB-EC"/>
</dbReference>
<dbReference type="GO" id="GO:0008757">
    <property type="term" value="F:S-adenosylmethionine-dependent methyltransferase activity"/>
    <property type="evidence" value="ECO:0007669"/>
    <property type="project" value="EnsemblFungi"/>
</dbReference>
<comment type="function">
    <text evidence="2">S-adenosyl-L-methionine-dependent transferase that acts as a component of the wybutosine biosynthesis pathway. Wybutosine is a hyper modified guanosine with a tricyclic base found at the 3'-position adjacent to the anticodon of eukaryotic phenylalanine tRNA. Catalyzes the transfer of the alpha-amino-alpha-carboxypropyl (acp) group from S-adenosyl-L-methionine to the C-7 position of 4-demethylwyosine (imG-14) to produce wybutosine-86.</text>
</comment>
<comment type="catalytic activity">
    <reaction evidence="1">
        <text>4-demethylwyosine(37) in tRNA(Phe) + S-adenosyl-L-methionine = 4-demethyl-7-[(3S)-3-amino-3-carboxypropyl]wyosine(37) in tRNA(Phe) + S-methyl-5'-thioadenosine + H(+)</text>
        <dbReference type="Rhea" id="RHEA:36355"/>
        <dbReference type="Rhea" id="RHEA-COMP:10164"/>
        <dbReference type="Rhea" id="RHEA-COMP:10378"/>
        <dbReference type="ChEBI" id="CHEBI:15378"/>
        <dbReference type="ChEBI" id="CHEBI:17509"/>
        <dbReference type="ChEBI" id="CHEBI:59789"/>
        <dbReference type="ChEBI" id="CHEBI:64315"/>
        <dbReference type="ChEBI" id="CHEBI:73550"/>
        <dbReference type="EC" id="2.5.1.114"/>
    </reaction>
</comment>
<comment type="caution">
    <text evidence="4">The sequence shown here is derived from an EMBL/GenBank/DDBJ whole genome shotgun (WGS) entry which is preliminary data.</text>
</comment>
<dbReference type="OMA" id="FELNPWS"/>
<dbReference type="PANTHER" id="PTHR23245:SF25">
    <property type="entry name" value="TRNA WYBUTOSINE-SYNTHESIZING PROTEIN 2 HOMOLOG"/>
    <property type="match status" value="1"/>
</dbReference>
<dbReference type="Proteomes" id="UP000030854">
    <property type="component" value="Unassembled WGS sequence"/>
</dbReference>
<dbReference type="STRING" id="52586.A0A0B1P700"/>
<dbReference type="EMBL" id="JNVN01002081">
    <property type="protein sequence ID" value="KHJ32439.1"/>
    <property type="molecule type" value="Genomic_DNA"/>
</dbReference>
<evidence type="ECO:0000313" key="4">
    <source>
        <dbReference type="EMBL" id="KHJ32439.1"/>
    </source>
</evidence>
<dbReference type="GO" id="GO:0031591">
    <property type="term" value="P:wybutosine biosynthetic process"/>
    <property type="evidence" value="ECO:0007669"/>
    <property type="project" value="EnsemblFungi"/>
</dbReference>
<feature type="domain" description="SAM-dependent methyltransferase TRM5/TYW2-type" evidence="3">
    <location>
        <begin position="107"/>
        <end position="393"/>
    </location>
</feature>
<dbReference type="InterPro" id="IPR030382">
    <property type="entry name" value="MeTrfase_TRM5/TYW2"/>
</dbReference>
<dbReference type="PROSITE" id="PS51684">
    <property type="entry name" value="SAM_MT_TRM5_TYW2"/>
    <property type="match status" value="1"/>
</dbReference>
<dbReference type="AlphaFoldDB" id="A0A0B1P700"/>
<dbReference type="InterPro" id="IPR029063">
    <property type="entry name" value="SAM-dependent_MTases_sf"/>
</dbReference>
<organism evidence="4 5">
    <name type="scientific">Uncinula necator</name>
    <name type="common">Grape powdery mildew</name>
    <dbReference type="NCBI Taxonomy" id="52586"/>
    <lineage>
        <taxon>Eukaryota</taxon>
        <taxon>Fungi</taxon>
        <taxon>Dikarya</taxon>
        <taxon>Ascomycota</taxon>
        <taxon>Pezizomycotina</taxon>
        <taxon>Leotiomycetes</taxon>
        <taxon>Erysiphales</taxon>
        <taxon>Erysiphaceae</taxon>
        <taxon>Erysiphe</taxon>
    </lineage>
</organism>
<reference evidence="4 5" key="1">
    <citation type="journal article" date="2014" name="BMC Genomics">
        <title>Adaptive genomic structural variation in the grape powdery mildew pathogen, Erysiphe necator.</title>
        <authorList>
            <person name="Jones L."/>
            <person name="Riaz S."/>
            <person name="Morales-Cruz A."/>
            <person name="Amrine K.C."/>
            <person name="McGuire B."/>
            <person name="Gubler W.D."/>
            <person name="Walker M.A."/>
            <person name="Cantu D."/>
        </authorList>
    </citation>
    <scope>NUCLEOTIDE SEQUENCE [LARGE SCALE GENOMIC DNA]</scope>
    <source>
        <strain evidence="5">c</strain>
    </source>
</reference>
<keyword evidence="5" id="KW-1185">Reference proteome</keyword>
<dbReference type="SUPFAM" id="SSF53335">
    <property type="entry name" value="S-adenosyl-L-methionine-dependent methyltransferases"/>
    <property type="match status" value="1"/>
</dbReference>
<name>A0A0B1P700_UNCNE</name>
<dbReference type="GO" id="GO:0030488">
    <property type="term" value="P:tRNA methylation"/>
    <property type="evidence" value="ECO:0007669"/>
    <property type="project" value="EnsemblFungi"/>
</dbReference>
<keyword evidence="2" id="KW-0819">tRNA processing</keyword>
<dbReference type="PIRSF" id="PIRSF038972">
    <property type="entry name" value="Trm12"/>
    <property type="match status" value="1"/>
</dbReference>
<keyword evidence="2" id="KW-0808">Transferase</keyword>
<dbReference type="InterPro" id="IPR026274">
    <property type="entry name" value="tRNA_wybutosine_synth_prot_2"/>
</dbReference>
<dbReference type="UniPathway" id="UPA00375"/>
<protein>
    <recommendedName>
        <fullName evidence="2">tRNA wybutosine-synthesizing protein 2</fullName>
        <shortName evidence="2">tRNA-yW-synthesizing protein 2</shortName>
    </recommendedName>
    <alternativeName>
        <fullName evidence="2">tRNA(Phe) (4-demethylwyosine(37)-C(7)) aminocarboxypropyltransferase</fullName>
    </alternativeName>
</protein>
<dbReference type="GO" id="GO:0008175">
    <property type="term" value="F:tRNA methyltransferase activity"/>
    <property type="evidence" value="ECO:0007669"/>
    <property type="project" value="TreeGrafter"/>
</dbReference>
<keyword evidence="2" id="KW-0963">Cytoplasm</keyword>
<dbReference type="PANTHER" id="PTHR23245">
    <property type="entry name" value="TRNA METHYLTRANSFERASE"/>
    <property type="match status" value="1"/>
</dbReference>
<proteinExistence type="inferred from homology"/>
<keyword evidence="2" id="KW-0949">S-adenosyl-L-methionine</keyword>
<evidence type="ECO:0000256" key="1">
    <source>
        <dbReference type="ARBA" id="ARBA00049400"/>
    </source>
</evidence>
<evidence type="ECO:0000313" key="5">
    <source>
        <dbReference type="Proteomes" id="UP000030854"/>
    </source>
</evidence>
<evidence type="ECO:0000256" key="2">
    <source>
        <dbReference type="PIRNR" id="PIRNR038972"/>
    </source>
</evidence>
<dbReference type="Gene3D" id="3.40.50.150">
    <property type="entry name" value="Vaccinia Virus protein VP39"/>
    <property type="match status" value="1"/>
</dbReference>
<gene>
    <name evidence="4" type="ORF">EV44_g6024</name>
</gene>
<dbReference type="HOGENOM" id="CLU_023588_0_0_1"/>
<comment type="pathway">
    <text evidence="2">tRNA modification; wybutosine-tRNA(Phe) biosynthesis.</text>
</comment>
<dbReference type="GO" id="GO:0005737">
    <property type="term" value="C:cytoplasm"/>
    <property type="evidence" value="ECO:0007669"/>
    <property type="project" value="UniProtKB-SubCell"/>
</dbReference>
<sequence>MSNSRLIPGEHSKPQCKKKQKNPIFTSIECWFETIPAETLKNLKLNLNHLLAISPKRWVLYYPMVLLPSGSFGSEWGSIFQAMIIPSSTDNYSSDLWKLILINIEKREGKGKLTHLAINSGIPPLELGLEESKTEKNILRTPSGLIPLFGNFGPSLSPLIMPSEQDFEDAFWVSTKQNGIIQIWAPRYTMFSRGNFKEKERVLKFHSHGDLNKDEISRSSVVDLYAGIGYFVFSYVKMGFGKVFGWELNPWSVEGLRRGALANGWSTRVIRSEDHLTLTSERIFVFLENNNLAHAKLMKLGALGNIKHINCGLLPTSVDSWATALKCIVSEGWLHLHENVGEKEISTRASEIEEICHRLLNVGNDRANVKHTELVKTFAPQIWHCVFDVYVKKHKQFHQIS</sequence>
<comment type="subcellular location">
    <subcellularLocation>
        <location evidence="2">Cytoplasm</location>
    </subcellularLocation>
</comment>
<evidence type="ECO:0000259" key="3">
    <source>
        <dbReference type="PROSITE" id="PS51684"/>
    </source>
</evidence>
<accession>A0A0B1P700</accession>